<keyword evidence="3" id="KW-0813">Transport</keyword>
<dbReference type="AlphaFoldDB" id="A0A6G7CKW3"/>
<comment type="similarity">
    <text evidence="2">Belongs to the bacterial solute-binding protein 8 family.</text>
</comment>
<keyword evidence="5 6" id="KW-0732">Signal</keyword>
<keyword evidence="9" id="KW-1185">Reference proteome</keyword>
<feature type="chain" id="PRO_5026199872" evidence="6">
    <location>
        <begin position="24"/>
        <end position="311"/>
    </location>
</feature>
<protein>
    <submittedName>
        <fullName evidence="8">Fe2+-enterobactin ABC transporter substrate-binding protein</fullName>
    </submittedName>
</protein>
<evidence type="ECO:0000256" key="6">
    <source>
        <dbReference type="SAM" id="SignalP"/>
    </source>
</evidence>
<organism evidence="8 9">
    <name type="scientific">Vibrio ziniensis</name>
    <dbReference type="NCBI Taxonomy" id="2711221"/>
    <lineage>
        <taxon>Bacteria</taxon>
        <taxon>Pseudomonadati</taxon>
        <taxon>Pseudomonadota</taxon>
        <taxon>Gammaproteobacteria</taxon>
        <taxon>Vibrionales</taxon>
        <taxon>Vibrionaceae</taxon>
        <taxon>Vibrio</taxon>
    </lineage>
</organism>
<evidence type="ECO:0000256" key="3">
    <source>
        <dbReference type="ARBA" id="ARBA00022448"/>
    </source>
</evidence>
<gene>
    <name evidence="8" type="primary">fepB</name>
    <name evidence="8" type="ORF">G5S32_12515</name>
</gene>
<dbReference type="RefSeq" id="WP_165312310.1">
    <property type="nucleotide sequence ID" value="NZ_CP049331.1"/>
</dbReference>
<dbReference type="PROSITE" id="PS50983">
    <property type="entry name" value="FE_B12_PBP"/>
    <property type="match status" value="1"/>
</dbReference>
<dbReference type="Proteomes" id="UP000503003">
    <property type="component" value="Chromosome 1"/>
</dbReference>
<dbReference type="GO" id="GO:1901678">
    <property type="term" value="P:iron coordination entity transport"/>
    <property type="evidence" value="ECO:0007669"/>
    <property type="project" value="UniProtKB-ARBA"/>
</dbReference>
<evidence type="ECO:0000256" key="5">
    <source>
        <dbReference type="ARBA" id="ARBA00022729"/>
    </source>
</evidence>
<name>A0A6G7CKW3_9VIBR</name>
<dbReference type="Pfam" id="PF01497">
    <property type="entry name" value="Peripla_BP_2"/>
    <property type="match status" value="1"/>
</dbReference>
<reference evidence="8 9" key="1">
    <citation type="submission" date="2020-02" db="EMBL/GenBank/DDBJ databases">
        <title>A complete genome of a marine bacterium Vibrio sp. ZWAL4003 isolated from the mangrove sediment with the ability to degrade polysaccharides.</title>
        <authorList>
            <person name="Wu J."/>
            <person name="Qu W."/>
            <person name="Zeng R."/>
        </authorList>
    </citation>
    <scope>NUCLEOTIDE SEQUENCE [LARGE SCALE GENOMIC DNA]</scope>
    <source>
        <strain evidence="8 9">ZWAL4003</strain>
    </source>
</reference>
<evidence type="ECO:0000256" key="1">
    <source>
        <dbReference type="ARBA" id="ARBA00004196"/>
    </source>
</evidence>
<dbReference type="SUPFAM" id="SSF53807">
    <property type="entry name" value="Helical backbone' metal receptor"/>
    <property type="match status" value="1"/>
</dbReference>
<dbReference type="NCBIfam" id="NF008200">
    <property type="entry name" value="PRK10957.1"/>
    <property type="match status" value="1"/>
</dbReference>
<dbReference type="PANTHER" id="PTHR30532">
    <property type="entry name" value="IRON III DICITRATE-BINDING PERIPLASMIC PROTEIN"/>
    <property type="match status" value="1"/>
</dbReference>
<keyword evidence="4" id="KW-0406">Ion transport</keyword>
<comment type="subcellular location">
    <subcellularLocation>
        <location evidence="1">Cell envelope</location>
    </subcellularLocation>
</comment>
<keyword evidence="4" id="KW-0408">Iron</keyword>
<dbReference type="Gene3D" id="3.40.50.1980">
    <property type="entry name" value="Nitrogenase molybdenum iron protein domain"/>
    <property type="match status" value="2"/>
</dbReference>
<proteinExistence type="inferred from homology"/>
<dbReference type="InterPro" id="IPR051313">
    <property type="entry name" value="Bact_iron-sidero_bind"/>
</dbReference>
<dbReference type="KEGG" id="vzi:G5S32_12515"/>
<evidence type="ECO:0000313" key="9">
    <source>
        <dbReference type="Proteomes" id="UP000503003"/>
    </source>
</evidence>
<evidence type="ECO:0000256" key="4">
    <source>
        <dbReference type="ARBA" id="ARBA00022496"/>
    </source>
</evidence>
<feature type="signal peptide" evidence="6">
    <location>
        <begin position="1"/>
        <end position="23"/>
    </location>
</feature>
<evidence type="ECO:0000256" key="2">
    <source>
        <dbReference type="ARBA" id="ARBA00008814"/>
    </source>
</evidence>
<dbReference type="EMBL" id="CP049331">
    <property type="protein sequence ID" value="QIH42755.1"/>
    <property type="molecule type" value="Genomic_DNA"/>
</dbReference>
<feature type="domain" description="Fe/B12 periplasmic-binding" evidence="7">
    <location>
        <begin position="48"/>
        <end position="311"/>
    </location>
</feature>
<sequence length="311" mass="34102">MIRIIICLLTAVLSVTNSIAAQASNEQWPRTFVNSDGTTTVIPHKPQKILSTTTTVTGTLIAIDAPVAASSVAGDGRFFAQWEKIAKQRNIQPLWAVGSVDTEMAYAVMPDLIVVAATGGDSVYDLVSELQLIAPVIIVDYGAQTWQELAEKLGFATGREAFVKQKISEFNDYLKSVQLNLPDTKANIIAYNGPGIANVIAKVTGPHSELLHALGFDIEGAKDDWETFSDKRSDFVRVHFETLTMLKSPVTFVIVADESKAQKVMDDPVLVNLPSVQKHQVYPLGLNSFRIDYYSSMEIVELLKQQFGVVK</sequence>
<evidence type="ECO:0000313" key="8">
    <source>
        <dbReference type="EMBL" id="QIH42755.1"/>
    </source>
</evidence>
<accession>A0A6G7CKW3</accession>
<keyword evidence="4" id="KW-0410">Iron transport</keyword>
<dbReference type="GO" id="GO:0030288">
    <property type="term" value="C:outer membrane-bounded periplasmic space"/>
    <property type="evidence" value="ECO:0007669"/>
    <property type="project" value="TreeGrafter"/>
</dbReference>
<dbReference type="InterPro" id="IPR002491">
    <property type="entry name" value="ABC_transptr_periplasmic_BD"/>
</dbReference>
<evidence type="ECO:0000259" key="7">
    <source>
        <dbReference type="PROSITE" id="PS50983"/>
    </source>
</evidence>
<dbReference type="PANTHER" id="PTHR30532:SF24">
    <property type="entry name" value="FERRIC ENTEROBACTIN-BINDING PERIPLASMIC PROTEIN FEPB"/>
    <property type="match status" value="1"/>
</dbReference>